<dbReference type="SMART" id="SM00400">
    <property type="entry name" value="ZnF_CHCC"/>
    <property type="match status" value="1"/>
</dbReference>
<feature type="domain" description="Toprim" evidence="14">
    <location>
        <begin position="249"/>
        <end position="330"/>
    </location>
</feature>
<dbReference type="PIRSF" id="PIRSF002811">
    <property type="entry name" value="DnaG"/>
    <property type="match status" value="1"/>
</dbReference>
<comment type="cofactor">
    <cofactor evidence="13">
        <name>Zn(2+)</name>
        <dbReference type="ChEBI" id="CHEBI:29105"/>
    </cofactor>
    <text evidence="13">Binds 1 zinc ion per monomer.</text>
</comment>
<comment type="function">
    <text evidence="12 13">RNA polymerase that catalyzes the synthesis of short RNA molecules used as primers for DNA polymerase during DNA replication.</text>
</comment>
<dbReference type="GO" id="GO:0003899">
    <property type="term" value="F:DNA-directed RNA polymerase activity"/>
    <property type="evidence" value="ECO:0007669"/>
    <property type="project" value="UniProtKB-UniRule"/>
</dbReference>
<dbReference type="KEGG" id="nft:FBF37_00265"/>
<dbReference type="EMBL" id="CP040004">
    <property type="protein sequence ID" value="QCT41919.1"/>
    <property type="molecule type" value="Genomic_DNA"/>
</dbReference>
<dbReference type="InterPro" id="IPR034151">
    <property type="entry name" value="TOPRIM_DnaG_bac"/>
</dbReference>
<dbReference type="InterPro" id="IPR002694">
    <property type="entry name" value="Znf_CHC2"/>
</dbReference>
<dbReference type="Gene3D" id="3.90.580.10">
    <property type="entry name" value="Zinc finger, CHC2-type domain"/>
    <property type="match status" value="1"/>
</dbReference>
<keyword evidence="16" id="KW-1185">Reference proteome</keyword>
<dbReference type="InterPro" id="IPR019475">
    <property type="entry name" value="DNA_primase_DnaB-bd"/>
</dbReference>
<dbReference type="InterPro" id="IPR006171">
    <property type="entry name" value="TOPRIM_dom"/>
</dbReference>
<dbReference type="GO" id="GO:0006269">
    <property type="term" value="P:DNA replication, synthesis of primer"/>
    <property type="evidence" value="ECO:0007669"/>
    <property type="project" value="UniProtKB-UniRule"/>
</dbReference>
<dbReference type="PANTHER" id="PTHR30313:SF2">
    <property type="entry name" value="DNA PRIMASE"/>
    <property type="match status" value="1"/>
</dbReference>
<evidence type="ECO:0000256" key="9">
    <source>
        <dbReference type="ARBA" id="ARBA00022842"/>
    </source>
</evidence>
<dbReference type="OrthoDB" id="9803773at2"/>
<dbReference type="InterPro" id="IPR050219">
    <property type="entry name" value="DnaG_primase"/>
</dbReference>
<evidence type="ECO:0000313" key="15">
    <source>
        <dbReference type="EMBL" id="QCT41919.1"/>
    </source>
</evidence>
<dbReference type="GO" id="GO:0000428">
    <property type="term" value="C:DNA-directed RNA polymerase complex"/>
    <property type="evidence" value="ECO:0007669"/>
    <property type="project" value="UniProtKB-KW"/>
</dbReference>
<keyword evidence="10 12" id="KW-0238">DNA-binding</keyword>
<evidence type="ECO:0000256" key="10">
    <source>
        <dbReference type="ARBA" id="ARBA00023125"/>
    </source>
</evidence>
<comment type="catalytic activity">
    <reaction evidence="12">
        <text>ssDNA + n NTP = ssDNA/pppN(pN)n-1 hybrid + (n-1) diphosphate.</text>
        <dbReference type="EC" id="2.7.7.101"/>
    </reaction>
</comment>
<organism evidence="15 16">
    <name type="scientific">Candidatus Nanosynbacter featherlites</name>
    <dbReference type="NCBI Taxonomy" id="2572088"/>
    <lineage>
        <taxon>Bacteria</taxon>
        <taxon>Candidatus Saccharimonadota</taxon>
        <taxon>Candidatus Saccharimonadia</taxon>
        <taxon>Candidatus Nanosynbacterales</taxon>
        <taxon>Candidatus Nanosynbacteraceae</taxon>
        <taxon>Candidatus Nanosynbacter</taxon>
    </lineage>
</organism>
<evidence type="ECO:0000256" key="2">
    <source>
        <dbReference type="ARBA" id="ARBA00022515"/>
    </source>
</evidence>
<dbReference type="SUPFAM" id="SSF56731">
    <property type="entry name" value="DNA primase core"/>
    <property type="match status" value="1"/>
</dbReference>
<keyword evidence="1 12" id="KW-0240">DNA-directed RNA polymerase</keyword>
<keyword evidence="2 12" id="KW-0639">Primosome</keyword>
<name>A0A4P9A2E4_9BACT</name>
<protein>
    <recommendedName>
        <fullName evidence="12 13">DNA primase</fullName>
        <ecNumber evidence="12">2.7.7.101</ecNumber>
    </recommendedName>
</protein>
<evidence type="ECO:0000256" key="6">
    <source>
        <dbReference type="ARBA" id="ARBA00022723"/>
    </source>
</evidence>
<dbReference type="Pfam" id="PF10410">
    <property type="entry name" value="DnaB_bind"/>
    <property type="match status" value="1"/>
</dbReference>
<dbReference type="CDD" id="cd03364">
    <property type="entry name" value="TOPRIM_DnaG_primases"/>
    <property type="match status" value="1"/>
</dbReference>
<evidence type="ECO:0000256" key="3">
    <source>
        <dbReference type="ARBA" id="ARBA00022679"/>
    </source>
</evidence>
<evidence type="ECO:0000256" key="4">
    <source>
        <dbReference type="ARBA" id="ARBA00022695"/>
    </source>
</evidence>
<dbReference type="AlphaFoldDB" id="A0A4P9A2E4"/>
<dbReference type="RefSeq" id="WP_138078362.1">
    <property type="nucleotide sequence ID" value="NZ_CP040004.1"/>
</dbReference>
<proteinExistence type="inferred from homology"/>
<dbReference type="NCBIfam" id="TIGR01391">
    <property type="entry name" value="dnaG"/>
    <property type="match status" value="1"/>
</dbReference>
<dbReference type="InterPro" id="IPR036977">
    <property type="entry name" value="DNA_primase_Znf_CHC2"/>
</dbReference>
<dbReference type="HAMAP" id="MF_00974">
    <property type="entry name" value="DNA_primase_DnaG"/>
    <property type="match status" value="1"/>
</dbReference>
<keyword evidence="6 13" id="KW-0479">Metal-binding</keyword>
<dbReference type="Pfam" id="PF01807">
    <property type="entry name" value="Zn_ribbon_DnaG"/>
    <property type="match status" value="1"/>
</dbReference>
<dbReference type="SUPFAM" id="SSF57783">
    <property type="entry name" value="Zinc beta-ribbon"/>
    <property type="match status" value="1"/>
</dbReference>
<dbReference type="EC" id="2.7.7.101" evidence="12"/>
<dbReference type="Gene3D" id="3.90.980.10">
    <property type="entry name" value="DNA primase, catalytic core, N-terminal domain"/>
    <property type="match status" value="1"/>
</dbReference>
<reference evidence="15 16" key="1">
    <citation type="submission" date="2019-04" db="EMBL/GenBank/DDBJ databases">
        <title>Saccharibacteria TM7 genomes.</title>
        <authorList>
            <person name="Bor B."/>
            <person name="He X."/>
            <person name="Chen T."/>
            <person name="Dewhirst F.E."/>
        </authorList>
    </citation>
    <scope>NUCLEOTIDE SEQUENCE [LARGE SCALE GENOMIC DNA]</scope>
    <source>
        <strain evidence="15 16">BB001</strain>
    </source>
</reference>
<evidence type="ECO:0000256" key="11">
    <source>
        <dbReference type="ARBA" id="ARBA00023163"/>
    </source>
</evidence>
<dbReference type="PANTHER" id="PTHR30313">
    <property type="entry name" value="DNA PRIMASE"/>
    <property type="match status" value="1"/>
</dbReference>
<keyword evidence="7" id="KW-0863">Zinc-finger</keyword>
<dbReference type="Pfam" id="PF13155">
    <property type="entry name" value="Toprim_2"/>
    <property type="match status" value="1"/>
</dbReference>
<evidence type="ECO:0000256" key="13">
    <source>
        <dbReference type="PIRNR" id="PIRNR002811"/>
    </source>
</evidence>
<comment type="similarity">
    <text evidence="12 13">Belongs to the DnaG primase family.</text>
</comment>
<dbReference type="GO" id="GO:0003677">
    <property type="term" value="F:DNA binding"/>
    <property type="evidence" value="ECO:0007669"/>
    <property type="project" value="UniProtKB-KW"/>
</dbReference>
<keyword evidence="4 12" id="KW-0548">Nucleotidyltransferase</keyword>
<sequence length="578" mass="64440">MQDAKEEVRARLNIEDVIGEYVQLKRAGRNLKGLSPFTDERTPSFMVSPEKQIWHDFSSGKGGDVFSFVMLVEGMDFRQSLEHLARKAGVDLSLFSRGDGRTAKRRARAAEALELAAKFFQQSLLRTPRALEYVVKKRGLTRQTIQDFMIGFAPDDGSSLVTALTKRGFSKQELADAGLTNRFGGDLYRGRMVVALMDATGRVVGFTGRIIQDEIDAPKYLNTPQTLLFDKSRHIFGLSQAKESIRKSDEVVIVEGNLDVVSSHQAGVRQVVATAGTAITEQHLKTLSRLAGRIKLAFDGDKAGLNATERAIKLSQTIGVELEVVSLPEGSKDPDELIKTQGVEQWKSVITKAMPAVAWVIQQYSQRENLTTAEGKRRFSTASLGLIRSLHDPVEQEHYLQVVAKKTGASIDALKAKMSGITTNKTVLRHSKTKKTAPQKPSDETLDMLLGLAAQEPSVRRWLASVPEEVTDNANTRELLKYLTQNPNATLDPIPENLKNIEEYVKIVQLKFDTRYADWKQDDLPGEMARLVKHVISKHRENKIQQLMSNLRDAETANDESLAQDLRHQLNALIKEKA</sequence>
<dbReference type="Proteomes" id="UP000310639">
    <property type="component" value="Chromosome"/>
</dbReference>
<evidence type="ECO:0000259" key="14">
    <source>
        <dbReference type="PROSITE" id="PS50880"/>
    </source>
</evidence>
<dbReference type="InterPro" id="IPR037068">
    <property type="entry name" value="DNA_primase_core_N_sf"/>
</dbReference>
<dbReference type="GO" id="GO:0005737">
    <property type="term" value="C:cytoplasm"/>
    <property type="evidence" value="ECO:0007669"/>
    <property type="project" value="TreeGrafter"/>
</dbReference>
<comment type="caution">
    <text evidence="12">Lacks conserved residue(s) required for the propagation of feature annotation.</text>
</comment>
<dbReference type="Gene3D" id="3.40.1360.10">
    <property type="match status" value="1"/>
</dbReference>
<dbReference type="InterPro" id="IPR030846">
    <property type="entry name" value="DnaG_bac"/>
</dbReference>
<keyword evidence="5 12" id="KW-0235">DNA replication</keyword>
<comment type="subunit">
    <text evidence="12">Monomer. Interacts with DnaB.</text>
</comment>
<gene>
    <name evidence="12" type="primary">dnaG</name>
    <name evidence="15" type="ORF">FBF37_00265</name>
</gene>
<dbReference type="InterPro" id="IPR013264">
    <property type="entry name" value="DNAG_N"/>
</dbReference>
<keyword evidence="9" id="KW-0460">Magnesium</keyword>
<evidence type="ECO:0000256" key="8">
    <source>
        <dbReference type="ARBA" id="ARBA00022833"/>
    </source>
</evidence>
<dbReference type="GO" id="GO:1990077">
    <property type="term" value="C:primosome complex"/>
    <property type="evidence" value="ECO:0007669"/>
    <property type="project" value="UniProtKB-KW"/>
</dbReference>
<dbReference type="InterPro" id="IPR006295">
    <property type="entry name" value="DNA_primase_DnaG"/>
</dbReference>
<keyword evidence="11 12" id="KW-0804">Transcription</keyword>
<accession>A0A4P9A2E4</accession>
<evidence type="ECO:0000313" key="16">
    <source>
        <dbReference type="Proteomes" id="UP000310639"/>
    </source>
</evidence>
<evidence type="ECO:0000256" key="7">
    <source>
        <dbReference type="ARBA" id="ARBA00022771"/>
    </source>
</evidence>
<evidence type="ECO:0000256" key="5">
    <source>
        <dbReference type="ARBA" id="ARBA00022705"/>
    </source>
</evidence>
<dbReference type="SMART" id="SM00493">
    <property type="entry name" value="TOPRIM"/>
    <property type="match status" value="1"/>
</dbReference>
<keyword evidence="3 12" id="KW-0808">Transferase</keyword>
<keyword evidence="8 13" id="KW-0862">Zinc</keyword>
<dbReference type="PROSITE" id="PS50880">
    <property type="entry name" value="TOPRIM"/>
    <property type="match status" value="1"/>
</dbReference>
<evidence type="ECO:0000256" key="12">
    <source>
        <dbReference type="HAMAP-Rule" id="MF_00974"/>
    </source>
</evidence>
<dbReference type="Pfam" id="PF08275">
    <property type="entry name" value="DNAG_N"/>
    <property type="match status" value="1"/>
</dbReference>
<dbReference type="FunFam" id="3.90.580.10:FF:000001">
    <property type="entry name" value="DNA primase"/>
    <property type="match status" value="1"/>
</dbReference>
<dbReference type="GO" id="GO:0008270">
    <property type="term" value="F:zinc ion binding"/>
    <property type="evidence" value="ECO:0007669"/>
    <property type="project" value="UniProtKB-KW"/>
</dbReference>
<evidence type="ECO:0000256" key="1">
    <source>
        <dbReference type="ARBA" id="ARBA00022478"/>
    </source>
</evidence>